<gene>
    <name evidence="1" type="ORF">DXB65_21250</name>
</gene>
<evidence type="ECO:0000313" key="1">
    <source>
        <dbReference type="EMBL" id="RGN31238.1"/>
    </source>
</evidence>
<comment type="caution">
    <text evidence="1">The sequence shown here is derived from an EMBL/GenBank/DDBJ whole genome shotgun (WGS) entry which is preliminary data.</text>
</comment>
<sequence>MKECKQYNALPSRIIQVKRQRGNLRFVDNRSCNNVSLQFARVDVRGVGKFETTQFDEKRKSYCCGLRSYIKGVDMNLTFTPTAVVGGIPEKIGFIQIVHRMDPGEVKPVHRLRMDSNGNFLDRARPYTNPLYGTKNLVAGQTLDNSTPVSGAVSVGAAPITLTTLGDTTTLTPATMIDTPRSCRGMMFQTSAVGLVSKHYYGTVKWGFNRSHSYDILPGDTAAVVTSVNKWNSVGRAEGGFVLNSSYRKGFHSYPAGSVITDVTFGSTYIRGKIGGTALSHIPFTKVNDDSSGTSVTPF</sequence>
<organism evidence="1 2">
    <name type="scientific">Bacteroides oleiciplenus</name>
    <dbReference type="NCBI Taxonomy" id="626931"/>
    <lineage>
        <taxon>Bacteria</taxon>
        <taxon>Pseudomonadati</taxon>
        <taxon>Bacteroidota</taxon>
        <taxon>Bacteroidia</taxon>
        <taxon>Bacteroidales</taxon>
        <taxon>Bacteroidaceae</taxon>
        <taxon>Bacteroides</taxon>
    </lineage>
</organism>
<dbReference type="Proteomes" id="UP000260983">
    <property type="component" value="Unassembled WGS sequence"/>
</dbReference>
<evidence type="ECO:0000313" key="2">
    <source>
        <dbReference type="Proteomes" id="UP000260983"/>
    </source>
</evidence>
<dbReference type="AlphaFoldDB" id="A0A3E5B0W4"/>
<dbReference type="RefSeq" id="WP_117725480.1">
    <property type="nucleotide sequence ID" value="NZ_QSUL01000020.1"/>
</dbReference>
<protein>
    <submittedName>
        <fullName evidence="1">Uncharacterized protein</fullName>
    </submittedName>
</protein>
<reference evidence="1 2" key="1">
    <citation type="submission" date="2018-08" db="EMBL/GenBank/DDBJ databases">
        <title>A genome reference for cultivated species of the human gut microbiota.</title>
        <authorList>
            <person name="Zou Y."/>
            <person name="Xue W."/>
            <person name="Luo G."/>
        </authorList>
    </citation>
    <scope>NUCLEOTIDE SEQUENCE [LARGE SCALE GENOMIC DNA]</scope>
    <source>
        <strain evidence="1 2">OM05-15BH</strain>
    </source>
</reference>
<dbReference type="EMBL" id="QSUL01000020">
    <property type="protein sequence ID" value="RGN31238.1"/>
    <property type="molecule type" value="Genomic_DNA"/>
</dbReference>
<proteinExistence type="predicted"/>
<accession>A0A3E5B0W4</accession>
<name>A0A3E5B0W4_9BACE</name>